<sequence length="187" mass="20086">FIETDSMHVKGTLVVGDSSLWIGGQAYPGSGQTDNIQSTNGRVNFGHAPGIGFNFCDIRVGVGTVWPQHKLHLYDGLLKIMVPPQPYTRQPVFMSFTNYGAPLPGTGGSATDGFLVGIYEDGTAGLIQQEDLSMVFHTGAGINNLERMRITELGRVGVATQTPSAVAEIMTIKELDLPQLRLSVLIP</sequence>
<proteinExistence type="predicted"/>
<gene>
    <name evidence="1" type="ORF">S06H3_54279</name>
</gene>
<feature type="non-terminal residue" evidence="1">
    <location>
        <position position="1"/>
    </location>
</feature>
<dbReference type="AlphaFoldDB" id="X1P082"/>
<accession>X1P082</accession>
<reference evidence="1" key="1">
    <citation type="journal article" date="2014" name="Front. Microbiol.">
        <title>High frequency of phylogenetically diverse reductive dehalogenase-homologous genes in deep subseafloor sedimentary metagenomes.</title>
        <authorList>
            <person name="Kawai M."/>
            <person name="Futagami T."/>
            <person name="Toyoda A."/>
            <person name="Takaki Y."/>
            <person name="Nishi S."/>
            <person name="Hori S."/>
            <person name="Arai W."/>
            <person name="Tsubouchi T."/>
            <person name="Morono Y."/>
            <person name="Uchiyama I."/>
            <person name="Ito T."/>
            <person name="Fujiyama A."/>
            <person name="Inagaki F."/>
            <person name="Takami H."/>
        </authorList>
    </citation>
    <scope>NUCLEOTIDE SEQUENCE</scope>
    <source>
        <strain evidence="1">Expedition CK06-06</strain>
    </source>
</reference>
<name>X1P082_9ZZZZ</name>
<comment type="caution">
    <text evidence="1">The sequence shown here is derived from an EMBL/GenBank/DDBJ whole genome shotgun (WGS) entry which is preliminary data.</text>
</comment>
<dbReference type="EMBL" id="BARV01034702">
    <property type="protein sequence ID" value="GAI49707.1"/>
    <property type="molecule type" value="Genomic_DNA"/>
</dbReference>
<evidence type="ECO:0000313" key="1">
    <source>
        <dbReference type="EMBL" id="GAI49707.1"/>
    </source>
</evidence>
<protein>
    <submittedName>
        <fullName evidence="1">Uncharacterized protein</fullName>
    </submittedName>
</protein>
<organism evidence="1">
    <name type="scientific">marine sediment metagenome</name>
    <dbReference type="NCBI Taxonomy" id="412755"/>
    <lineage>
        <taxon>unclassified sequences</taxon>
        <taxon>metagenomes</taxon>
        <taxon>ecological metagenomes</taxon>
    </lineage>
</organism>